<accession>A0A3B0MC53</accession>
<keyword evidence="4 6" id="KW-1133">Transmembrane helix</keyword>
<dbReference type="GO" id="GO:0033013">
    <property type="term" value="P:tetrapyrrole metabolic process"/>
    <property type="evidence" value="ECO:0007669"/>
    <property type="project" value="UniProtKB-ARBA"/>
</dbReference>
<sequence>MNWLLFFTFLAACIAPAAAGMLFRPGEWYRDLSKPSWTPPNWLFPVVWAFLYVTMSLAAARVASLPGTSQAIAFWAVQISIASLWSGVFFGLRKMATGGVIIATLWAAVAVTMVAFWSHDTISGVLLVPYLIWVSVALALNWSVWGLNRKAA</sequence>
<keyword evidence="3 6" id="KW-0812">Transmembrane</keyword>
<evidence type="ECO:0000313" key="8">
    <source>
        <dbReference type="Proteomes" id="UP000272908"/>
    </source>
</evidence>
<dbReference type="Pfam" id="PF03073">
    <property type="entry name" value="TspO_MBR"/>
    <property type="match status" value="1"/>
</dbReference>
<comment type="subcellular location">
    <subcellularLocation>
        <location evidence="1">Membrane</location>
        <topology evidence="1">Multi-pass membrane protein</topology>
    </subcellularLocation>
</comment>
<feature type="transmembrane region" description="Helical" evidence="6">
    <location>
        <begin position="43"/>
        <end position="60"/>
    </location>
</feature>
<comment type="similarity">
    <text evidence="2">Belongs to the TspO/BZRP family.</text>
</comment>
<evidence type="ECO:0000256" key="2">
    <source>
        <dbReference type="ARBA" id="ARBA00007524"/>
    </source>
</evidence>
<reference evidence="8" key="1">
    <citation type="submission" date="2018-08" db="EMBL/GenBank/DDBJ databases">
        <authorList>
            <person name="Rodrigo-Torres L."/>
            <person name="Arahal R. D."/>
            <person name="Lucena T."/>
        </authorList>
    </citation>
    <scope>NUCLEOTIDE SEQUENCE [LARGE SCALE GENOMIC DNA]</scope>
    <source>
        <strain evidence="8">CECT 7235</strain>
    </source>
</reference>
<evidence type="ECO:0000256" key="3">
    <source>
        <dbReference type="ARBA" id="ARBA00022692"/>
    </source>
</evidence>
<feature type="transmembrane region" description="Helical" evidence="6">
    <location>
        <begin position="98"/>
        <end position="117"/>
    </location>
</feature>
<dbReference type="InterPro" id="IPR038330">
    <property type="entry name" value="TspO/MBR-related_sf"/>
</dbReference>
<evidence type="ECO:0000256" key="6">
    <source>
        <dbReference type="SAM" id="Phobius"/>
    </source>
</evidence>
<evidence type="ECO:0000256" key="4">
    <source>
        <dbReference type="ARBA" id="ARBA00022989"/>
    </source>
</evidence>
<dbReference type="NCBIfam" id="NF047825">
    <property type="entry name" value="T-richsensTspOAlph"/>
    <property type="match status" value="1"/>
</dbReference>
<dbReference type="Gene3D" id="1.20.1260.100">
    <property type="entry name" value="TspO/MBR protein"/>
    <property type="match status" value="1"/>
</dbReference>
<dbReference type="InterPro" id="IPR004307">
    <property type="entry name" value="TspO_MBR"/>
</dbReference>
<dbReference type="AlphaFoldDB" id="A0A3B0MC53"/>
<dbReference type="EMBL" id="UIHC01000049">
    <property type="protein sequence ID" value="SUZ33411.1"/>
    <property type="molecule type" value="Genomic_DNA"/>
</dbReference>
<organism evidence="7 8">
    <name type="scientific">Roseinatronobacter ekhonensis</name>
    <dbReference type="NCBI Taxonomy" id="254356"/>
    <lineage>
        <taxon>Bacteria</taxon>
        <taxon>Pseudomonadati</taxon>
        <taxon>Pseudomonadota</taxon>
        <taxon>Alphaproteobacteria</taxon>
        <taxon>Rhodobacterales</taxon>
        <taxon>Paracoccaceae</taxon>
        <taxon>Roseinatronobacter</taxon>
    </lineage>
</organism>
<dbReference type="FunFam" id="1.20.1260.100:FF:000001">
    <property type="entry name" value="translocator protein 2"/>
    <property type="match status" value="1"/>
</dbReference>
<feature type="transmembrane region" description="Helical" evidence="6">
    <location>
        <begin position="72"/>
        <end position="92"/>
    </location>
</feature>
<gene>
    <name evidence="7" type="primary">tspO_2</name>
    <name evidence="7" type="ORF">ROE7235_03181</name>
</gene>
<evidence type="ECO:0000256" key="5">
    <source>
        <dbReference type="ARBA" id="ARBA00023136"/>
    </source>
</evidence>
<dbReference type="CDD" id="cd15904">
    <property type="entry name" value="TSPO_MBR"/>
    <property type="match status" value="1"/>
</dbReference>
<feature type="transmembrane region" description="Helical" evidence="6">
    <location>
        <begin position="124"/>
        <end position="145"/>
    </location>
</feature>
<keyword evidence="8" id="KW-1185">Reference proteome</keyword>
<dbReference type="PANTHER" id="PTHR10057">
    <property type="entry name" value="PERIPHERAL-TYPE BENZODIAZEPINE RECEPTOR"/>
    <property type="match status" value="1"/>
</dbReference>
<dbReference type="GO" id="GO:0016020">
    <property type="term" value="C:membrane"/>
    <property type="evidence" value="ECO:0007669"/>
    <property type="project" value="UniProtKB-SubCell"/>
</dbReference>
<proteinExistence type="inferred from homology"/>
<protein>
    <submittedName>
        <fullName evidence="7">Tryptophan-rich sensory protein</fullName>
    </submittedName>
</protein>
<dbReference type="PIRSF" id="PIRSF005859">
    <property type="entry name" value="PBR"/>
    <property type="match status" value="1"/>
</dbReference>
<dbReference type="Proteomes" id="UP000272908">
    <property type="component" value="Unassembled WGS sequence"/>
</dbReference>
<dbReference type="PANTHER" id="PTHR10057:SF0">
    <property type="entry name" value="TRANSLOCATOR PROTEIN"/>
    <property type="match status" value="1"/>
</dbReference>
<dbReference type="OrthoDB" id="9795496at2"/>
<evidence type="ECO:0000313" key="7">
    <source>
        <dbReference type="EMBL" id="SUZ33411.1"/>
    </source>
</evidence>
<keyword evidence="5 6" id="KW-0472">Membrane</keyword>
<dbReference type="RefSeq" id="WP_121096467.1">
    <property type="nucleotide sequence ID" value="NZ_UIHC01000049.1"/>
</dbReference>
<name>A0A3B0MC53_9RHOB</name>
<evidence type="ECO:0000256" key="1">
    <source>
        <dbReference type="ARBA" id="ARBA00004141"/>
    </source>
</evidence>